<dbReference type="HAMAP" id="MF_00011">
    <property type="entry name" value="Adenylosucc_synth"/>
    <property type="match status" value="1"/>
</dbReference>
<keyword evidence="5" id="KW-0285">Flavoprotein</keyword>
<name>A0A7R9FSM8_9CRUS</name>
<evidence type="ECO:0000256" key="4">
    <source>
        <dbReference type="ARBA" id="ARBA00022598"/>
    </source>
</evidence>
<comment type="similarity">
    <text evidence="2">Belongs to the FAD-binding monooxygenase family.</text>
</comment>
<protein>
    <submittedName>
        <fullName evidence="13">Uncharacterized protein</fullName>
    </submittedName>
</protein>
<dbReference type="EMBL" id="CAJPEV010006061">
    <property type="protein sequence ID" value="CAG0903802.1"/>
    <property type="molecule type" value="Genomic_DNA"/>
</dbReference>
<feature type="non-terminal residue" evidence="13">
    <location>
        <position position="1"/>
    </location>
</feature>
<keyword evidence="12" id="KW-0342">GTP-binding</keyword>
<dbReference type="UniPathway" id="UPA00075">
    <property type="reaction ID" value="UER00335"/>
</dbReference>
<gene>
    <name evidence="13" type="ORF">DSTB1V02_LOCUS13298</name>
</gene>
<keyword evidence="9" id="KW-0274">FAD</keyword>
<dbReference type="InterPro" id="IPR001114">
    <property type="entry name" value="Adenylosuccinate_synthetase"/>
</dbReference>
<evidence type="ECO:0000256" key="9">
    <source>
        <dbReference type="ARBA" id="ARBA00022827"/>
    </source>
</evidence>
<dbReference type="GO" id="GO:0050660">
    <property type="term" value="F:flavin adenine dinucleotide binding"/>
    <property type="evidence" value="ECO:0007669"/>
    <property type="project" value="InterPro"/>
</dbReference>
<evidence type="ECO:0000256" key="8">
    <source>
        <dbReference type="ARBA" id="ARBA00022755"/>
    </source>
</evidence>
<dbReference type="OrthoDB" id="66881at2759"/>
<dbReference type="InterPro" id="IPR042111">
    <property type="entry name" value="Adenylosuccinate_synth_dom3"/>
</dbReference>
<dbReference type="Gene3D" id="3.90.170.10">
    <property type="entry name" value="Adenylosuccinate Synthetase, subunit A, domain 3"/>
    <property type="match status" value="1"/>
</dbReference>
<evidence type="ECO:0000256" key="6">
    <source>
        <dbReference type="ARBA" id="ARBA00022723"/>
    </source>
</evidence>
<dbReference type="GO" id="GO:0050661">
    <property type="term" value="F:NADP binding"/>
    <property type="evidence" value="ECO:0007669"/>
    <property type="project" value="InterPro"/>
</dbReference>
<keyword evidence="10" id="KW-0460">Magnesium</keyword>
<dbReference type="SUPFAM" id="SSF51905">
    <property type="entry name" value="FAD/NAD(P)-binding domain"/>
    <property type="match status" value="1"/>
</dbReference>
<dbReference type="AlphaFoldDB" id="A0A7R9FSM8"/>
<dbReference type="Pfam" id="PF00709">
    <property type="entry name" value="Adenylsucc_synt"/>
    <property type="match status" value="1"/>
</dbReference>
<evidence type="ECO:0000256" key="11">
    <source>
        <dbReference type="ARBA" id="ARBA00023002"/>
    </source>
</evidence>
<dbReference type="EMBL" id="LR905578">
    <property type="protein sequence ID" value="CAD7253549.1"/>
    <property type="molecule type" value="Genomic_DNA"/>
</dbReference>
<dbReference type="SUPFAM" id="SSF52540">
    <property type="entry name" value="P-loop containing nucleoside triphosphate hydrolases"/>
    <property type="match status" value="1"/>
</dbReference>
<dbReference type="GO" id="GO:0004019">
    <property type="term" value="F:adenylosuccinate synthase activity"/>
    <property type="evidence" value="ECO:0007669"/>
    <property type="project" value="InterPro"/>
</dbReference>
<evidence type="ECO:0000256" key="12">
    <source>
        <dbReference type="ARBA" id="ARBA00023134"/>
    </source>
</evidence>
<dbReference type="Proteomes" id="UP000677054">
    <property type="component" value="Unassembled WGS sequence"/>
</dbReference>
<dbReference type="InterPro" id="IPR020946">
    <property type="entry name" value="Flavin_mOase-like"/>
</dbReference>
<keyword evidence="14" id="KW-1185">Reference proteome</keyword>
<keyword evidence="4" id="KW-0436">Ligase</keyword>
<dbReference type="GO" id="GO:0004499">
    <property type="term" value="F:N,N-dimethylaniline monooxygenase activity"/>
    <property type="evidence" value="ECO:0007669"/>
    <property type="project" value="InterPro"/>
</dbReference>
<reference evidence="13" key="1">
    <citation type="submission" date="2020-11" db="EMBL/GenBank/DDBJ databases">
        <authorList>
            <person name="Tran Van P."/>
        </authorList>
    </citation>
    <scope>NUCLEOTIDE SEQUENCE</scope>
</reference>
<dbReference type="Pfam" id="PF00743">
    <property type="entry name" value="FMO-like"/>
    <property type="match status" value="1"/>
</dbReference>
<keyword evidence="6" id="KW-0479">Metal-binding</keyword>
<evidence type="ECO:0000256" key="2">
    <source>
        <dbReference type="ARBA" id="ARBA00010139"/>
    </source>
</evidence>
<dbReference type="InterPro" id="IPR027417">
    <property type="entry name" value="P-loop_NTPase"/>
</dbReference>
<keyword evidence="8" id="KW-0658">Purine biosynthesis</keyword>
<sequence>RKLLFCVSGIKRKGRRWVCRLFPRFTSSNCVAGNVSVGLGIGSDRIHYVLGLVKAYTTRVGSGPFPSELYDANNPAKQDPIGMILADRGQEFGSVTGRPRRTGWMDVALLRRAVQMNGLSGLCITKLDVLDTLAEIKLCVGYMLDGKEIDLFPHGAHEAARCEPIYETWPGWQSETFGIHQWDQLPLAAQQYLKRIELLAGVPISIVSTGPERNQTILLQHPFKGVCMKIAIIGSGFSGLGMAYYLDKAGFTDYTIYEKANDVGGCWRENTYPGVACDVPSMLYSFSFELYPEWKHVYSRGEQIWEYLRFCAQKYGWMKKIQFGVEFNGGEFDEKTHQWRLSTTTGRVIEADFVVVGAGPLHVPSYPNIPGLDTFKGAKIHSAKWDHDINFKDKRVAVIGTGASAIQFVPELAKEVKDMTVFQRSPTWIVPRYDRPYTDDERASFRKSPLRMKLTRLSIFLINEFNGLGIYAGNPVVSWLTKRMAKHNIHKAISDPELRQKVTPDYPPGCKRILISNDWYPALAKPNVHLETEPIAKVVEDGVVTESGKKIPADVLVYGTGFKVTDGLPPFPIYGVGHENVVDRFASEGIAGYQSTFISGFPNCAILLGPNAGLGHNSVVYMAEAQMRYIVKALKYMRKHHYHVMDVKRHVQDEQTKELHEALKDSVWVAGGCQSWYLEKSGETGVLWPHSAKAFDRSMQHFDADAYRYA</sequence>
<dbReference type="GO" id="GO:0005525">
    <property type="term" value="F:GTP binding"/>
    <property type="evidence" value="ECO:0007669"/>
    <property type="project" value="UniProtKB-KW"/>
</dbReference>
<dbReference type="SMART" id="SM00788">
    <property type="entry name" value="Adenylsucc_synt"/>
    <property type="match status" value="1"/>
</dbReference>
<dbReference type="PANTHER" id="PTHR42877:SF4">
    <property type="entry name" value="FAD_NAD(P)-BINDING DOMAIN-CONTAINING PROTEIN-RELATED"/>
    <property type="match status" value="1"/>
</dbReference>
<dbReference type="PRINTS" id="PR00469">
    <property type="entry name" value="PNDRDTASEII"/>
</dbReference>
<dbReference type="InterPro" id="IPR036188">
    <property type="entry name" value="FAD/NAD-bd_sf"/>
</dbReference>
<comment type="cofactor">
    <cofactor evidence="1">
        <name>Mg(2+)</name>
        <dbReference type="ChEBI" id="CHEBI:18420"/>
    </cofactor>
</comment>
<dbReference type="FunFam" id="3.90.170.10:FF:000001">
    <property type="entry name" value="Adenylosuccinate synthetase"/>
    <property type="match status" value="1"/>
</dbReference>
<dbReference type="PANTHER" id="PTHR42877">
    <property type="entry name" value="L-ORNITHINE N(5)-MONOOXYGENASE-RELATED"/>
    <property type="match status" value="1"/>
</dbReference>
<accession>A0A7R9FSM8</accession>
<evidence type="ECO:0000256" key="5">
    <source>
        <dbReference type="ARBA" id="ARBA00022630"/>
    </source>
</evidence>
<dbReference type="InterPro" id="IPR051209">
    <property type="entry name" value="FAD-bind_Monooxygenase_sf"/>
</dbReference>
<comment type="subunit">
    <text evidence="3">Homodimer.</text>
</comment>
<dbReference type="GO" id="GO:0046872">
    <property type="term" value="F:metal ion binding"/>
    <property type="evidence" value="ECO:0007669"/>
    <property type="project" value="UniProtKB-KW"/>
</dbReference>
<dbReference type="Gene3D" id="3.50.50.60">
    <property type="entry name" value="FAD/NAD(P)-binding domain"/>
    <property type="match status" value="2"/>
</dbReference>
<organism evidence="13">
    <name type="scientific">Darwinula stevensoni</name>
    <dbReference type="NCBI Taxonomy" id="69355"/>
    <lineage>
        <taxon>Eukaryota</taxon>
        <taxon>Metazoa</taxon>
        <taxon>Ecdysozoa</taxon>
        <taxon>Arthropoda</taxon>
        <taxon>Crustacea</taxon>
        <taxon>Oligostraca</taxon>
        <taxon>Ostracoda</taxon>
        <taxon>Podocopa</taxon>
        <taxon>Podocopida</taxon>
        <taxon>Darwinulocopina</taxon>
        <taxon>Darwinuloidea</taxon>
        <taxon>Darwinulidae</taxon>
        <taxon>Darwinula</taxon>
    </lineage>
</organism>
<evidence type="ECO:0000313" key="13">
    <source>
        <dbReference type="EMBL" id="CAD7253549.1"/>
    </source>
</evidence>
<proteinExistence type="inferred from homology"/>
<dbReference type="GO" id="GO:0044208">
    <property type="term" value="P:'de novo' AMP biosynthetic process"/>
    <property type="evidence" value="ECO:0007669"/>
    <property type="project" value="UniProtKB-UniPathway"/>
</dbReference>
<evidence type="ECO:0000256" key="1">
    <source>
        <dbReference type="ARBA" id="ARBA00001946"/>
    </source>
</evidence>
<evidence type="ECO:0000256" key="10">
    <source>
        <dbReference type="ARBA" id="ARBA00022842"/>
    </source>
</evidence>
<evidence type="ECO:0000313" key="14">
    <source>
        <dbReference type="Proteomes" id="UP000677054"/>
    </source>
</evidence>
<evidence type="ECO:0000256" key="3">
    <source>
        <dbReference type="ARBA" id="ARBA00011738"/>
    </source>
</evidence>
<keyword evidence="11" id="KW-0560">Oxidoreductase</keyword>
<evidence type="ECO:0000256" key="7">
    <source>
        <dbReference type="ARBA" id="ARBA00022741"/>
    </source>
</evidence>
<keyword evidence="7" id="KW-0547">Nucleotide-binding</keyword>